<proteinExistence type="predicted"/>
<dbReference type="SUPFAM" id="SSF46894">
    <property type="entry name" value="C-terminal effector domain of the bipartite response regulators"/>
    <property type="match status" value="1"/>
</dbReference>
<accession>A0ABV5U937</accession>
<keyword evidence="1 2" id="KW-0238">DNA-binding</keyword>
<dbReference type="GO" id="GO:0003677">
    <property type="term" value="F:DNA binding"/>
    <property type="evidence" value="ECO:0007669"/>
    <property type="project" value="UniProtKB-KW"/>
</dbReference>
<protein>
    <submittedName>
        <fullName evidence="2">DNA-binding response regulator</fullName>
    </submittedName>
</protein>
<keyword evidence="3" id="KW-1185">Reference proteome</keyword>
<sequence length="191" mass="20253">MLDPLPMFRHGTEAVLSAAGHVVDTPDDVFAWARHRRNGVVLVSLLTDADWELVGRLRHESVVVAVLDGGSPAAGARAVRTGAAAVLPRDATAQALLRTVEATADGQAVLPIAVVTALATALPAQGAPLTAEQLSWLRQLSAGSTVARLADRAGYSEREMFRLLKTLYRELGVDGRMQAILRAQESGWLSG</sequence>
<dbReference type="EMBL" id="JBHMBK010000022">
    <property type="protein sequence ID" value="MFB9687905.1"/>
    <property type="molecule type" value="Genomic_DNA"/>
</dbReference>
<dbReference type="RefSeq" id="WP_378199044.1">
    <property type="nucleotide sequence ID" value="NZ_JBHMBK010000022.1"/>
</dbReference>
<dbReference type="PANTHER" id="PTHR43214">
    <property type="entry name" value="TWO-COMPONENT RESPONSE REGULATOR"/>
    <property type="match status" value="1"/>
</dbReference>
<evidence type="ECO:0000313" key="3">
    <source>
        <dbReference type="Proteomes" id="UP001589535"/>
    </source>
</evidence>
<gene>
    <name evidence="2" type="ORF">ACFFTO_27325</name>
</gene>
<name>A0ABV5U937_9PSEU</name>
<organism evidence="2 3">
    <name type="scientific">Amycolatopsis plumensis</name>
    <dbReference type="NCBI Taxonomy" id="236508"/>
    <lineage>
        <taxon>Bacteria</taxon>
        <taxon>Bacillati</taxon>
        <taxon>Actinomycetota</taxon>
        <taxon>Actinomycetes</taxon>
        <taxon>Pseudonocardiales</taxon>
        <taxon>Pseudonocardiaceae</taxon>
        <taxon>Amycolatopsis</taxon>
    </lineage>
</organism>
<dbReference type="InterPro" id="IPR039420">
    <property type="entry name" value="WalR-like"/>
</dbReference>
<dbReference type="Gene3D" id="3.40.50.2300">
    <property type="match status" value="1"/>
</dbReference>
<reference evidence="2 3" key="1">
    <citation type="submission" date="2024-09" db="EMBL/GenBank/DDBJ databases">
        <authorList>
            <person name="Sun Q."/>
            <person name="Mori K."/>
        </authorList>
    </citation>
    <scope>NUCLEOTIDE SEQUENCE [LARGE SCALE GENOMIC DNA]</scope>
    <source>
        <strain evidence="2 3">JCM 13852</strain>
    </source>
</reference>
<comment type="caution">
    <text evidence="2">The sequence shown here is derived from an EMBL/GenBank/DDBJ whole genome shotgun (WGS) entry which is preliminary data.</text>
</comment>
<dbReference type="InterPro" id="IPR016032">
    <property type="entry name" value="Sig_transdc_resp-reg_C-effctor"/>
</dbReference>
<evidence type="ECO:0000256" key="1">
    <source>
        <dbReference type="ARBA" id="ARBA00023125"/>
    </source>
</evidence>
<dbReference type="Proteomes" id="UP001589535">
    <property type="component" value="Unassembled WGS sequence"/>
</dbReference>
<evidence type="ECO:0000313" key="2">
    <source>
        <dbReference type="EMBL" id="MFB9687905.1"/>
    </source>
</evidence>